<comment type="caution">
    <text evidence="1">The sequence shown here is derived from an EMBL/GenBank/DDBJ whole genome shotgun (WGS) entry which is preliminary data.</text>
</comment>
<keyword evidence="2" id="KW-1185">Reference proteome</keyword>
<accession>A0A6S7H175</accession>
<organism evidence="1 2">
    <name type="scientific">Paramuricea clavata</name>
    <name type="common">Red gorgonian</name>
    <name type="synonym">Violescent sea-whip</name>
    <dbReference type="NCBI Taxonomy" id="317549"/>
    <lineage>
        <taxon>Eukaryota</taxon>
        <taxon>Metazoa</taxon>
        <taxon>Cnidaria</taxon>
        <taxon>Anthozoa</taxon>
        <taxon>Octocorallia</taxon>
        <taxon>Malacalcyonacea</taxon>
        <taxon>Plexauridae</taxon>
        <taxon>Paramuricea</taxon>
    </lineage>
</organism>
<evidence type="ECO:0000313" key="2">
    <source>
        <dbReference type="Proteomes" id="UP001152795"/>
    </source>
</evidence>
<evidence type="ECO:0000313" key="1">
    <source>
        <dbReference type="EMBL" id="CAB3999325.1"/>
    </source>
</evidence>
<sequence>MKRYIEPNACAERLKENGERPNRAYMDFQLFKKMRNKVTYLLNKAKHTFYTCFVNENSSDQKRLFHASKRLLGYSDTVSFPDYEDKTLLGDFFHKRYLGFVIR</sequence>
<dbReference type="AlphaFoldDB" id="A0A6S7H175"/>
<protein>
    <submittedName>
        <fullName evidence="1">Uncharacterized protein</fullName>
    </submittedName>
</protein>
<gene>
    <name evidence="1" type="ORF">PACLA_8A068572</name>
</gene>
<proteinExistence type="predicted"/>
<name>A0A6S7H175_PARCT</name>
<dbReference type="OrthoDB" id="5989102at2759"/>
<reference evidence="1" key="1">
    <citation type="submission" date="2020-04" db="EMBL/GenBank/DDBJ databases">
        <authorList>
            <person name="Alioto T."/>
            <person name="Alioto T."/>
            <person name="Gomez Garrido J."/>
        </authorList>
    </citation>
    <scope>NUCLEOTIDE SEQUENCE</scope>
    <source>
        <strain evidence="1">A484AB</strain>
    </source>
</reference>
<dbReference type="EMBL" id="CACRXK020003564">
    <property type="protein sequence ID" value="CAB3999325.1"/>
    <property type="molecule type" value="Genomic_DNA"/>
</dbReference>
<dbReference type="Proteomes" id="UP001152795">
    <property type="component" value="Unassembled WGS sequence"/>
</dbReference>